<proteinExistence type="predicted"/>
<evidence type="ECO:0000256" key="3">
    <source>
        <dbReference type="SAM" id="MobiDB-lite"/>
    </source>
</evidence>
<evidence type="ECO:0008006" key="5">
    <source>
        <dbReference type="Google" id="ProtNLM"/>
    </source>
</evidence>
<dbReference type="GO" id="GO:0000428">
    <property type="term" value="C:DNA-directed RNA polymerase complex"/>
    <property type="evidence" value="ECO:0007669"/>
    <property type="project" value="UniProtKB-KW"/>
</dbReference>
<dbReference type="EMBL" id="MN740431">
    <property type="protein sequence ID" value="QHU06241.1"/>
    <property type="molecule type" value="Genomic_DNA"/>
</dbReference>
<dbReference type="InterPro" id="IPR036898">
    <property type="entry name" value="RNA_pol_Rpb7-like_N_sf"/>
</dbReference>
<protein>
    <recommendedName>
        <fullName evidence="5">S1 motif domain-containing protein</fullName>
    </recommendedName>
</protein>
<reference evidence="4" key="1">
    <citation type="journal article" date="2020" name="Nature">
        <title>Giant virus diversity and host interactions through global metagenomics.</title>
        <authorList>
            <person name="Schulz F."/>
            <person name="Roux S."/>
            <person name="Paez-Espino D."/>
            <person name="Jungbluth S."/>
            <person name="Walsh D.A."/>
            <person name="Denef V.J."/>
            <person name="McMahon K.D."/>
            <person name="Konstantinidis K.T."/>
            <person name="Eloe-Fadrosh E.A."/>
            <person name="Kyrpides N.C."/>
            <person name="Woyke T."/>
        </authorList>
    </citation>
    <scope>NUCLEOTIDE SEQUENCE</scope>
    <source>
        <strain evidence="4">GVMAG-M-3300027747-57</strain>
    </source>
</reference>
<evidence type="ECO:0000313" key="4">
    <source>
        <dbReference type="EMBL" id="QHU06241.1"/>
    </source>
</evidence>
<feature type="compositionally biased region" description="Basic and acidic residues" evidence="3">
    <location>
        <begin position="176"/>
        <end position="190"/>
    </location>
</feature>
<dbReference type="AlphaFoldDB" id="A0A6C0JMZ4"/>
<name>A0A6C0JMZ4_9ZZZZ</name>
<accession>A0A6C0JMZ4</accession>
<dbReference type="Gene3D" id="3.30.1490.120">
    <property type="entry name" value="RNA polymerase Rpb7-like, N-terminal domain"/>
    <property type="match status" value="1"/>
</dbReference>
<sequence>MAERKQSNEERKIYGVYLQSILTMKVMIPITQVGKNMKQNLEKIISKKTEGKCIAEGFIRPNSVKVIRYSSGTINNENIEFQTVFECMICHPVEGMLVECITKTITKAGVHAEVVDETGNVPITVFIARDHHFTDRKFAEIKENTKIIVSIIGVRFELNDPYICVIGKYVNRKTEHERSDKKRGGDDTKPKLTIGGDEFLEEYEDE</sequence>
<keyword evidence="1" id="KW-0240">DNA-directed RNA polymerase</keyword>
<feature type="region of interest" description="Disordered" evidence="3">
    <location>
        <begin position="176"/>
        <end position="206"/>
    </location>
</feature>
<keyword evidence="2" id="KW-0804">Transcription</keyword>
<evidence type="ECO:0000256" key="2">
    <source>
        <dbReference type="ARBA" id="ARBA00023163"/>
    </source>
</evidence>
<evidence type="ECO:0000256" key="1">
    <source>
        <dbReference type="ARBA" id="ARBA00022478"/>
    </source>
</evidence>
<organism evidence="4">
    <name type="scientific">viral metagenome</name>
    <dbReference type="NCBI Taxonomy" id="1070528"/>
    <lineage>
        <taxon>unclassified sequences</taxon>
        <taxon>metagenomes</taxon>
        <taxon>organismal metagenomes</taxon>
    </lineage>
</organism>